<evidence type="ECO:0000313" key="8">
    <source>
        <dbReference type="Proteomes" id="UP001597327"/>
    </source>
</evidence>
<dbReference type="InterPro" id="IPR001851">
    <property type="entry name" value="ABC_transp_permease"/>
</dbReference>
<evidence type="ECO:0000256" key="6">
    <source>
        <dbReference type="SAM" id="Phobius"/>
    </source>
</evidence>
<dbReference type="PANTHER" id="PTHR47089:SF1">
    <property type="entry name" value="GUANOSINE ABC TRANSPORTER PERMEASE PROTEIN NUPP"/>
    <property type="match status" value="1"/>
</dbReference>
<feature type="transmembrane region" description="Helical" evidence="6">
    <location>
        <begin position="146"/>
        <end position="164"/>
    </location>
</feature>
<gene>
    <name evidence="7" type="ORF">ACFSC7_09805</name>
</gene>
<keyword evidence="4 6" id="KW-1133">Transmembrane helix</keyword>
<dbReference type="PANTHER" id="PTHR47089">
    <property type="entry name" value="ABC TRANSPORTER, PERMEASE PROTEIN"/>
    <property type="match status" value="1"/>
</dbReference>
<feature type="transmembrane region" description="Helical" evidence="6">
    <location>
        <begin position="92"/>
        <end position="108"/>
    </location>
</feature>
<feature type="transmembrane region" description="Helical" evidence="6">
    <location>
        <begin position="323"/>
        <end position="343"/>
    </location>
</feature>
<evidence type="ECO:0000256" key="4">
    <source>
        <dbReference type="ARBA" id="ARBA00022989"/>
    </source>
</evidence>
<reference evidence="8" key="1">
    <citation type="journal article" date="2019" name="Int. J. Syst. Evol. Microbiol.">
        <title>The Global Catalogue of Microorganisms (GCM) 10K type strain sequencing project: providing services to taxonomists for standard genome sequencing and annotation.</title>
        <authorList>
            <consortium name="The Broad Institute Genomics Platform"/>
            <consortium name="The Broad Institute Genome Sequencing Center for Infectious Disease"/>
            <person name="Wu L."/>
            <person name="Ma J."/>
        </authorList>
    </citation>
    <scope>NUCLEOTIDE SEQUENCE [LARGE SCALE GENOMIC DNA]</scope>
    <source>
        <strain evidence="8">JCM 3369</strain>
    </source>
</reference>
<evidence type="ECO:0000256" key="5">
    <source>
        <dbReference type="ARBA" id="ARBA00023136"/>
    </source>
</evidence>
<keyword evidence="5 6" id="KW-0472">Membrane</keyword>
<dbReference type="CDD" id="cd06580">
    <property type="entry name" value="TM_PBP1_transp_TpRbsC_like"/>
    <property type="match status" value="1"/>
</dbReference>
<feature type="transmembrane region" description="Helical" evidence="6">
    <location>
        <begin position="114"/>
        <end position="134"/>
    </location>
</feature>
<comment type="subcellular location">
    <subcellularLocation>
        <location evidence="1">Cell membrane</location>
        <topology evidence="1">Multi-pass membrane protein</topology>
    </subcellularLocation>
</comment>
<organism evidence="7 8">
    <name type="scientific">Roseibium aestuarii</name>
    <dbReference type="NCBI Taxonomy" id="2600299"/>
    <lineage>
        <taxon>Bacteria</taxon>
        <taxon>Pseudomonadati</taxon>
        <taxon>Pseudomonadota</taxon>
        <taxon>Alphaproteobacteria</taxon>
        <taxon>Hyphomicrobiales</taxon>
        <taxon>Stappiaceae</taxon>
        <taxon>Roseibium</taxon>
    </lineage>
</organism>
<keyword evidence="8" id="KW-1185">Reference proteome</keyword>
<feature type="transmembrane region" description="Helical" evidence="6">
    <location>
        <begin position="197"/>
        <end position="215"/>
    </location>
</feature>
<feature type="transmembrane region" description="Helical" evidence="6">
    <location>
        <begin position="284"/>
        <end position="311"/>
    </location>
</feature>
<keyword evidence="2" id="KW-1003">Cell membrane</keyword>
<evidence type="ECO:0000256" key="2">
    <source>
        <dbReference type="ARBA" id="ARBA00022475"/>
    </source>
</evidence>
<name>A0ABW4JVE1_9HYPH</name>
<evidence type="ECO:0000313" key="7">
    <source>
        <dbReference type="EMBL" id="MFD1695807.1"/>
    </source>
</evidence>
<proteinExistence type="predicted"/>
<evidence type="ECO:0000256" key="1">
    <source>
        <dbReference type="ARBA" id="ARBA00004651"/>
    </source>
</evidence>
<evidence type="ECO:0000256" key="3">
    <source>
        <dbReference type="ARBA" id="ARBA00022692"/>
    </source>
</evidence>
<keyword evidence="3 6" id="KW-0812">Transmembrane</keyword>
<comment type="caution">
    <text evidence="7">The sequence shown here is derived from an EMBL/GenBank/DDBJ whole genome shotgun (WGS) entry which is preliminary data.</text>
</comment>
<sequence>MIRFEPREPASLPRLILIPVAAALIALLLAALPISAAGVNVLEAYGLMGKGAFGSLFSFTEMLTRATPLILTGLAAALAFRAKLWNIGAEGQLYAGALAAVAVGTGWIDAPGVILLPLVVFAGALAGGAVMLGPTLLKTRLGVDEVVTTLLLNFVILLFVQMMLEGPMQDPMGMGWPQSEPILDQAILPKLMDRMRIHGGLIIALAAALAIHILLKRTVWGFEIRAVGENASAAAHAGLPVRATFIRVGLLSGALAGLAGVGEVAGLKGYLTADLSPGFGYSGIVVAMLAGLNPIGVVVAALFIASIFVGADSMSRATGVSNYLADLIVAMALISVLVSGLFLRFRIKFIRPHAAAASTQAASQETK</sequence>
<dbReference type="Pfam" id="PF02653">
    <property type="entry name" value="BPD_transp_2"/>
    <property type="match status" value="1"/>
</dbReference>
<accession>A0ABW4JVE1</accession>
<dbReference type="RefSeq" id="WP_149893777.1">
    <property type="nucleotide sequence ID" value="NZ_JBHUFA010000002.1"/>
</dbReference>
<dbReference type="Proteomes" id="UP001597327">
    <property type="component" value="Unassembled WGS sequence"/>
</dbReference>
<feature type="transmembrane region" description="Helical" evidence="6">
    <location>
        <begin position="62"/>
        <end position="80"/>
    </location>
</feature>
<dbReference type="EMBL" id="JBHUFA010000002">
    <property type="protein sequence ID" value="MFD1695807.1"/>
    <property type="molecule type" value="Genomic_DNA"/>
</dbReference>
<protein>
    <submittedName>
        <fullName evidence="7">ABC transporter permease</fullName>
    </submittedName>
</protein>